<keyword evidence="6" id="KW-0464">Manganese</keyword>
<dbReference type="InterPro" id="IPR011054">
    <property type="entry name" value="Rudment_hybrid_motif"/>
</dbReference>
<gene>
    <name evidence="10" type="primary">purK1</name>
    <name evidence="7 8" type="synonym">purK</name>
    <name evidence="10" type="ORF">LPAF129_11850</name>
</gene>
<dbReference type="InterPro" id="IPR040686">
    <property type="entry name" value="PurK_C"/>
</dbReference>
<keyword evidence="4 7" id="KW-0658">Purine biosynthesis</keyword>
<dbReference type="InterPro" id="IPR003135">
    <property type="entry name" value="ATP-grasp_carboxylate-amine"/>
</dbReference>
<dbReference type="Pfam" id="PF02222">
    <property type="entry name" value="ATP-grasp"/>
    <property type="match status" value="1"/>
</dbReference>
<evidence type="ECO:0000256" key="6">
    <source>
        <dbReference type="ARBA" id="ARBA00023211"/>
    </source>
</evidence>
<dbReference type="Proteomes" id="UP001055149">
    <property type="component" value="Unassembled WGS sequence"/>
</dbReference>
<dbReference type="EMBL" id="BQXH01000009">
    <property type="protein sequence ID" value="GKS81499.1"/>
    <property type="molecule type" value="Genomic_DNA"/>
</dbReference>
<name>A0ABQ5JHN0_9LACO</name>
<dbReference type="NCBIfam" id="TIGR01161">
    <property type="entry name" value="purK"/>
    <property type="match status" value="1"/>
</dbReference>
<dbReference type="EC" id="6.3.4.18" evidence="7 8"/>
<comment type="catalytic activity">
    <reaction evidence="7 8">
        <text>5-amino-1-(5-phospho-beta-D-ribosyl)imidazole + hydrogencarbonate + ATP = 5-carboxyamino-1-(5-phospho-D-ribosyl)imidazole + ADP + phosphate + 2 H(+)</text>
        <dbReference type="Rhea" id="RHEA:19317"/>
        <dbReference type="ChEBI" id="CHEBI:15378"/>
        <dbReference type="ChEBI" id="CHEBI:17544"/>
        <dbReference type="ChEBI" id="CHEBI:30616"/>
        <dbReference type="ChEBI" id="CHEBI:43474"/>
        <dbReference type="ChEBI" id="CHEBI:58730"/>
        <dbReference type="ChEBI" id="CHEBI:137981"/>
        <dbReference type="ChEBI" id="CHEBI:456216"/>
        <dbReference type="EC" id="6.3.4.18"/>
    </reaction>
</comment>
<dbReference type="HAMAP" id="MF_01928">
    <property type="entry name" value="PurK"/>
    <property type="match status" value="1"/>
</dbReference>
<proteinExistence type="inferred from homology"/>
<dbReference type="Pfam" id="PF17769">
    <property type="entry name" value="PurK_C"/>
    <property type="match status" value="1"/>
</dbReference>
<dbReference type="SUPFAM" id="SSF52440">
    <property type="entry name" value="PreATP-grasp domain"/>
    <property type="match status" value="1"/>
</dbReference>
<comment type="subunit">
    <text evidence="7 8">Homodimer.</text>
</comment>
<dbReference type="InterPro" id="IPR054350">
    <property type="entry name" value="PurT/PurK_preATP-grasp"/>
</dbReference>
<comment type="caution">
    <text evidence="10">The sequence shown here is derived from an EMBL/GenBank/DDBJ whole genome shotgun (WGS) entry which is preliminary data.</text>
</comment>
<dbReference type="InterPro" id="IPR013815">
    <property type="entry name" value="ATP_grasp_subdomain_1"/>
</dbReference>
<comment type="caution">
    <text evidence="7">Lacks conserved residue(s) required for the propagation of feature annotation.</text>
</comment>
<dbReference type="NCBIfam" id="NF004676">
    <property type="entry name" value="PRK06019.1-2"/>
    <property type="match status" value="1"/>
</dbReference>
<accession>A0ABQ5JHN0</accession>
<comment type="cofactor">
    <cofactor evidence="2">
        <name>Mg(2+)</name>
        <dbReference type="ChEBI" id="CHEBI:18420"/>
    </cofactor>
</comment>
<dbReference type="Gene3D" id="3.30.470.20">
    <property type="entry name" value="ATP-grasp fold, B domain"/>
    <property type="match status" value="1"/>
</dbReference>
<evidence type="ECO:0000313" key="10">
    <source>
        <dbReference type="EMBL" id="GKS81499.1"/>
    </source>
</evidence>
<evidence type="ECO:0000256" key="2">
    <source>
        <dbReference type="ARBA" id="ARBA00001946"/>
    </source>
</evidence>
<evidence type="ECO:0000256" key="8">
    <source>
        <dbReference type="RuleBase" id="RU361200"/>
    </source>
</evidence>
<dbReference type="Gene3D" id="3.40.50.20">
    <property type="match status" value="1"/>
</dbReference>
<keyword evidence="3 7" id="KW-0547">Nucleotide-binding</keyword>
<evidence type="ECO:0000256" key="4">
    <source>
        <dbReference type="ARBA" id="ARBA00022755"/>
    </source>
</evidence>
<dbReference type="SUPFAM" id="SSF56059">
    <property type="entry name" value="Glutathione synthetase ATP-binding domain-like"/>
    <property type="match status" value="1"/>
</dbReference>
<dbReference type="PANTHER" id="PTHR11609:SF5">
    <property type="entry name" value="PHOSPHORIBOSYLAMINOIMIDAZOLE CARBOXYLASE"/>
    <property type="match status" value="1"/>
</dbReference>
<feature type="binding site" evidence="7">
    <location>
        <position position="194"/>
    </location>
    <ligand>
        <name>ATP</name>
        <dbReference type="ChEBI" id="CHEBI:30616"/>
    </ligand>
</feature>
<dbReference type="Pfam" id="PF22660">
    <property type="entry name" value="RS_preATP-grasp-like"/>
    <property type="match status" value="1"/>
</dbReference>
<keyword evidence="7 8" id="KW-0436">Ligase</keyword>
<feature type="binding site" evidence="7">
    <location>
        <begin position="156"/>
        <end position="162"/>
    </location>
    <ligand>
        <name>ATP</name>
        <dbReference type="ChEBI" id="CHEBI:30616"/>
    </ligand>
</feature>
<dbReference type="InterPro" id="IPR005875">
    <property type="entry name" value="PurK"/>
</dbReference>
<feature type="domain" description="ATP-grasp" evidence="9">
    <location>
        <begin position="115"/>
        <end position="301"/>
    </location>
</feature>
<comment type="function">
    <text evidence="7">Catalyzes the ATP-dependent conversion of 5-aminoimidazole ribonucleotide (AIR) and HCO(3)(-) to N5-carboxyaminoimidazole ribonucleotide (N5-CAIR).</text>
</comment>
<comment type="cofactor">
    <cofactor evidence="1">
        <name>Mn(2+)</name>
        <dbReference type="ChEBI" id="CHEBI:29035"/>
    </cofactor>
</comment>
<evidence type="ECO:0000256" key="7">
    <source>
        <dbReference type="HAMAP-Rule" id="MF_01928"/>
    </source>
</evidence>
<feature type="binding site" evidence="7">
    <location>
        <position position="217"/>
    </location>
    <ligand>
        <name>ATP</name>
        <dbReference type="ChEBI" id="CHEBI:30616"/>
    </ligand>
</feature>
<dbReference type="PANTHER" id="PTHR11609">
    <property type="entry name" value="PURINE BIOSYNTHESIS PROTEIN 6/7, PUR6/7"/>
    <property type="match status" value="1"/>
</dbReference>
<keyword evidence="5 7" id="KW-0067">ATP-binding</keyword>
<evidence type="ECO:0000256" key="5">
    <source>
        <dbReference type="ARBA" id="ARBA00022840"/>
    </source>
</evidence>
<dbReference type="InterPro" id="IPR016185">
    <property type="entry name" value="PreATP-grasp_dom_sf"/>
</dbReference>
<evidence type="ECO:0000313" key="11">
    <source>
        <dbReference type="Proteomes" id="UP001055149"/>
    </source>
</evidence>
<comment type="function">
    <text evidence="8">Catalyzes the ATP-dependent conversion of 5-aminoimidazole ribonucleotide (AIR) and HCO(3)- to N5-carboxyaminoimidazole ribonucleotide (N5-CAIR).</text>
</comment>
<dbReference type="Gene3D" id="3.30.1490.20">
    <property type="entry name" value="ATP-grasp fold, A domain"/>
    <property type="match status" value="1"/>
</dbReference>
<evidence type="ECO:0000259" key="9">
    <source>
        <dbReference type="PROSITE" id="PS50975"/>
    </source>
</evidence>
<dbReference type="SUPFAM" id="SSF51246">
    <property type="entry name" value="Rudiment single hybrid motif"/>
    <property type="match status" value="1"/>
</dbReference>
<evidence type="ECO:0000256" key="1">
    <source>
        <dbReference type="ARBA" id="ARBA00001936"/>
    </source>
</evidence>
<sequence>MRRVLIKTILPPATIGIVGGGQLGQMMALSAKAMGYRVGILDPTPNAPAAQVADFQITSEYDDQAALLQLAQRSAVLTYEFENAAEETLQKASQYAELPQGVELLHITGQRLREKTFLKNAQIPVTNFASVTDEPSLKQAIAQVGYPALLKTVSGGYDGHGQLDINEPADLDQAAELYTKVPCILEARQKFQAEASVMVTRDLHQQIQTFPLVTNQHKNHILHTTIAADQFSELLQQKAQVYAERIAEQLDLYGVLGIEFFVVNDHDLVVNELAPRPHNSGHYTIEACNISQFEAHIRSICGLPIPQIVQYKPAVMRNLLGEDLNLARKLLKDHSEWHFHDYGKAEIRPQRKLGHITVLGSDVEQLLETTAMLKGEN</sequence>
<feature type="binding site" evidence="7">
    <location>
        <position position="151"/>
    </location>
    <ligand>
        <name>ATP</name>
        <dbReference type="ChEBI" id="CHEBI:30616"/>
    </ligand>
</feature>
<organism evidence="10 11">
    <name type="scientific">Ligilactobacillus pabuli</name>
    <dbReference type="NCBI Taxonomy" id="2886039"/>
    <lineage>
        <taxon>Bacteria</taxon>
        <taxon>Bacillati</taxon>
        <taxon>Bacillota</taxon>
        <taxon>Bacilli</taxon>
        <taxon>Lactobacillales</taxon>
        <taxon>Lactobacillaceae</taxon>
        <taxon>Ligilactobacillus</taxon>
    </lineage>
</organism>
<feature type="binding site" evidence="7">
    <location>
        <position position="111"/>
    </location>
    <ligand>
        <name>ATP</name>
        <dbReference type="ChEBI" id="CHEBI:30616"/>
    </ligand>
</feature>
<reference evidence="10" key="1">
    <citation type="journal article" date="2022" name="Int. J. Syst. Evol. Microbiol.">
        <title>A novel species of lactic acid bacteria, Ligilactobacillus pabuli sp. nov., isolated from alfalfa silage.</title>
        <authorList>
            <person name="Tohno M."/>
            <person name="Tanizawa Y."/>
            <person name="Sawada H."/>
            <person name="Sakamoto M."/>
            <person name="Ohkuma M."/>
            <person name="Kobayashi H."/>
        </authorList>
    </citation>
    <scope>NUCLEOTIDE SEQUENCE</scope>
    <source>
        <strain evidence="10">AF129</strain>
    </source>
</reference>
<evidence type="ECO:0000256" key="3">
    <source>
        <dbReference type="ARBA" id="ARBA00022741"/>
    </source>
</evidence>
<dbReference type="InterPro" id="IPR011761">
    <property type="entry name" value="ATP-grasp"/>
</dbReference>
<feature type="binding site" evidence="7">
    <location>
        <begin position="271"/>
        <end position="272"/>
    </location>
    <ligand>
        <name>ATP</name>
        <dbReference type="ChEBI" id="CHEBI:30616"/>
    </ligand>
</feature>
<dbReference type="NCBIfam" id="NF004679">
    <property type="entry name" value="PRK06019.1-5"/>
    <property type="match status" value="1"/>
</dbReference>
<comment type="pathway">
    <text evidence="7 8">Purine metabolism; IMP biosynthesis via de novo pathway; 5-amino-1-(5-phospho-D-ribosyl)imidazole-4-carboxylate from 5-amino-1-(5-phospho-D-ribosyl)imidazole (N5-CAIR route): step 1/2.</text>
</comment>
<dbReference type="PROSITE" id="PS50975">
    <property type="entry name" value="ATP_GRASP"/>
    <property type="match status" value="1"/>
</dbReference>
<dbReference type="NCBIfam" id="NF004675">
    <property type="entry name" value="PRK06019.1-1"/>
    <property type="match status" value="1"/>
</dbReference>
<keyword evidence="11" id="KW-1185">Reference proteome</keyword>
<protein>
    <recommendedName>
        <fullName evidence="7 8">N5-carboxyaminoimidazole ribonucleotide synthase</fullName>
        <shortName evidence="7 8">N5-CAIR synthase</shortName>
        <ecNumber evidence="7 8">6.3.4.18</ecNumber>
    </recommendedName>
    <alternativeName>
        <fullName evidence="7 8">5-(carboxyamino)imidazole ribonucleotide synthetase</fullName>
    </alternativeName>
</protein>
<comment type="similarity">
    <text evidence="7 8">Belongs to the PurK/PurT family.</text>
</comment>